<accession>V5GYM8</accession>
<reference evidence="2" key="1">
    <citation type="journal article" date="2015" name="Sci. Rep.">
        <title>Tissue- and time-dependent transcription in Ixodes ricinus salivary glands and midguts when blood feeding on the vertebrate host.</title>
        <authorList>
            <person name="Kotsyfakis M."/>
            <person name="Schwarz A."/>
            <person name="Erhart J."/>
            <person name="Ribeiro J.M."/>
        </authorList>
    </citation>
    <scope>NUCLEOTIDE SEQUENCE</scope>
    <source>
        <tissue evidence="2">Salivary gland and midgut</tissue>
    </source>
</reference>
<protein>
    <submittedName>
        <fullName evidence="2">Putative secreted protein</fullName>
    </submittedName>
</protein>
<evidence type="ECO:0000313" key="2">
    <source>
        <dbReference type="EMBL" id="JAB75705.1"/>
    </source>
</evidence>
<sequence length="77" mass="8544">MRSSFIFCLLAMYYIASANAASCWMTMDIPSVPCLFLCQHDDGGTELLRKENGTLCQMPGGKNGECENGECRKKVKE</sequence>
<dbReference type="EMBL" id="GANP01008763">
    <property type="protein sequence ID" value="JAB75705.1"/>
    <property type="molecule type" value="mRNA"/>
</dbReference>
<organism evidence="2">
    <name type="scientific">Ixodes ricinus</name>
    <name type="common">Common tick</name>
    <name type="synonym">Acarus ricinus</name>
    <dbReference type="NCBI Taxonomy" id="34613"/>
    <lineage>
        <taxon>Eukaryota</taxon>
        <taxon>Metazoa</taxon>
        <taxon>Ecdysozoa</taxon>
        <taxon>Arthropoda</taxon>
        <taxon>Chelicerata</taxon>
        <taxon>Arachnida</taxon>
        <taxon>Acari</taxon>
        <taxon>Parasitiformes</taxon>
        <taxon>Ixodida</taxon>
        <taxon>Ixodoidea</taxon>
        <taxon>Ixodidae</taxon>
        <taxon>Ixodinae</taxon>
        <taxon>Ixodes</taxon>
    </lineage>
</organism>
<feature type="signal peptide" evidence="1">
    <location>
        <begin position="1"/>
        <end position="20"/>
    </location>
</feature>
<dbReference type="AlphaFoldDB" id="V5GYM8"/>
<evidence type="ECO:0000256" key="1">
    <source>
        <dbReference type="SAM" id="SignalP"/>
    </source>
</evidence>
<keyword evidence="1" id="KW-0732">Signal</keyword>
<name>V5GYM8_IXORI</name>
<proteinExistence type="evidence at transcript level"/>
<feature type="chain" id="PRO_5004734378" evidence="1">
    <location>
        <begin position="21"/>
        <end position="77"/>
    </location>
</feature>